<dbReference type="AlphaFoldDB" id="A0A381ZPJ3"/>
<evidence type="ECO:0000313" key="1">
    <source>
        <dbReference type="EMBL" id="SVA91196.1"/>
    </source>
</evidence>
<gene>
    <name evidence="1" type="ORF">METZ01_LOCUS144050</name>
</gene>
<proteinExistence type="predicted"/>
<dbReference type="EMBL" id="UINC01022159">
    <property type="protein sequence ID" value="SVA91196.1"/>
    <property type="molecule type" value="Genomic_DNA"/>
</dbReference>
<name>A0A381ZPJ3_9ZZZZ</name>
<accession>A0A381ZPJ3</accession>
<protein>
    <submittedName>
        <fullName evidence="1">Uncharacterized protein</fullName>
    </submittedName>
</protein>
<organism evidence="1">
    <name type="scientific">marine metagenome</name>
    <dbReference type="NCBI Taxonomy" id="408172"/>
    <lineage>
        <taxon>unclassified sequences</taxon>
        <taxon>metagenomes</taxon>
        <taxon>ecological metagenomes</taxon>
    </lineage>
</organism>
<feature type="non-terminal residue" evidence="1">
    <location>
        <position position="26"/>
    </location>
</feature>
<reference evidence="1" key="1">
    <citation type="submission" date="2018-05" db="EMBL/GenBank/DDBJ databases">
        <authorList>
            <person name="Lanie J.A."/>
            <person name="Ng W.-L."/>
            <person name="Kazmierczak K.M."/>
            <person name="Andrzejewski T.M."/>
            <person name="Davidsen T.M."/>
            <person name="Wayne K.J."/>
            <person name="Tettelin H."/>
            <person name="Glass J.I."/>
            <person name="Rusch D."/>
            <person name="Podicherti R."/>
            <person name="Tsui H.-C.T."/>
            <person name="Winkler M.E."/>
        </authorList>
    </citation>
    <scope>NUCLEOTIDE SEQUENCE</scope>
</reference>
<sequence>MFLCRSPPRELYAFQHLFIVYSNAPN</sequence>